<protein>
    <submittedName>
        <fullName evidence="3">Ribonuclease H-like domain, reverse transcriptase, RNA-dependent DNA polymerase</fullName>
    </submittedName>
</protein>
<sequence length="451" mass="50675">MKKLMKDMLLLEETPKEEKSQENVPLKLDDGFKPSSDDGKKVTEDPKDIGTFDFLNKDEDDGEMTNMNNLETTIQMSSIGELTFFLGLQVKQKNDGIFISQDKYVAKILKKFRFTEVKNASTPMETQKPLLKDKDGEEVDVYMYRSMIGSLMYLTSSRLDIMFAFWSTAMTKTIDRESQIHVRIDGKEIIITESSVKRDLQLADEDSVDCFPISSIFENLQLMGVDSSEDEPNLGKEASKQGRIEAIDADEDITLVNDQDDADDAEMFDVNDLHGEEVFVDKDDVVKEVNNKVQNLVEEVVEDINTTKLTVDAAQVNAASIAIADSAAAIITTEDVTLAKALAEIKALKPKVKRVFIQEPSESITTTTTTISLNKSQDKGKGIMVEEPVKPKKKDQIRLDKEAALKLQSELQAEFKEEQRLASKKAQKELEANIALIEKWDDVQAKIDADY</sequence>
<proteinExistence type="predicted"/>
<evidence type="ECO:0000256" key="1">
    <source>
        <dbReference type="SAM" id="MobiDB-lite"/>
    </source>
</evidence>
<dbReference type="Pfam" id="PF07727">
    <property type="entry name" value="RVT_2"/>
    <property type="match status" value="1"/>
</dbReference>
<reference evidence="3" key="1">
    <citation type="journal article" date="2019" name="Sci. Rep.">
        <title>Draft genome of Tanacetum cinerariifolium, the natural source of mosquito coil.</title>
        <authorList>
            <person name="Yamashiro T."/>
            <person name="Shiraishi A."/>
            <person name="Satake H."/>
            <person name="Nakayama K."/>
        </authorList>
    </citation>
    <scope>NUCLEOTIDE SEQUENCE</scope>
</reference>
<dbReference type="GO" id="GO:0003964">
    <property type="term" value="F:RNA-directed DNA polymerase activity"/>
    <property type="evidence" value="ECO:0007669"/>
    <property type="project" value="UniProtKB-KW"/>
</dbReference>
<comment type="caution">
    <text evidence="3">The sequence shown here is derived from an EMBL/GenBank/DDBJ whole genome shotgun (WGS) entry which is preliminary data.</text>
</comment>
<evidence type="ECO:0000259" key="2">
    <source>
        <dbReference type="Pfam" id="PF07727"/>
    </source>
</evidence>
<dbReference type="InterPro" id="IPR013103">
    <property type="entry name" value="RVT_2"/>
</dbReference>
<name>A0A6L2NKM5_TANCI</name>
<keyword evidence="3" id="KW-0695">RNA-directed DNA polymerase</keyword>
<keyword evidence="3" id="KW-0808">Transferase</keyword>
<dbReference type="AlphaFoldDB" id="A0A6L2NKM5"/>
<feature type="domain" description="Reverse transcriptase Ty1/copia-type" evidence="2">
    <location>
        <begin position="68"/>
        <end position="125"/>
    </location>
</feature>
<organism evidence="3">
    <name type="scientific">Tanacetum cinerariifolium</name>
    <name type="common">Dalmatian daisy</name>
    <name type="synonym">Chrysanthemum cinerariifolium</name>
    <dbReference type="NCBI Taxonomy" id="118510"/>
    <lineage>
        <taxon>Eukaryota</taxon>
        <taxon>Viridiplantae</taxon>
        <taxon>Streptophyta</taxon>
        <taxon>Embryophyta</taxon>
        <taxon>Tracheophyta</taxon>
        <taxon>Spermatophyta</taxon>
        <taxon>Magnoliopsida</taxon>
        <taxon>eudicotyledons</taxon>
        <taxon>Gunneridae</taxon>
        <taxon>Pentapetalae</taxon>
        <taxon>asterids</taxon>
        <taxon>campanulids</taxon>
        <taxon>Asterales</taxon>
        <taxon>Asteraceae</taxon>
        <taxon>Asteroideae</taxon>
        <taxon>Anthemideae</taxon>
        <taxon>Anthemidinae</taxon>
        <taxon>Tanacetum</taxon>
    </lineage>
</organism>
<keyword evidence="3" id="KW-0548">Nucleotidyltransferase</keyword>
<evidence type="ECO:0000313" key="3">
    <source>
        <dbReference type="EMBL" id="GEU85175.1"/>
    </source>
</evidence>
<feature type="region of interest" description="Disordered" evidence="1">
    <location>
        <begin position="1"/>
        <end position="47"/>
    </location>
</feature>
<gene>
    <name evidence="3" type="ORF">Tci_057153</name>
</gene>
<accession>A0A6L2NKM5</accession>
<dbReference type="EMBL" id="BKCJ010009052">
    <property type="protein sequence ID" value="GEU85175.1"/>
    <property type="molecule type" value="Genomic_DNA"/>
</dbReference>
<feature type="compositionally biased region" description="Basic and acidic residues" evidence="1">
    <location>
        <begin position="13"/>
        <end position="47"/>
    </location>
</feature>